<dbReference type="GO" id="GO:0046203">
    <property type="term" value="P:spermidine catabolic process"/>
    <property type="evidence" value="ECO:0007669"/>
    <property type="project" value="TreeGrafter"/>
</dbReference>
<keyword evidence="7" id="KW-0560">Oxidoreductase</keyword>
<dbReference type="SUPFAM" id="SSF54373">
    <property type="entry name" value="FAD-linked reductases, C-terminal domain"/>
    <property type="match status" value="1"/>
</dbReference>
<dbReference type="SMART" id="SM00314">
    <property type="entry name" value="RA"/>
    <property type="match status" value="1"/>
</dbReference>
<dbReference type="InterPro" id="IPR029045">
    <property type="entry name" value="ClpP/crotonase-like_dom_sf"/>
</dbReference>
<dbReference type="InterPro" id="IPR033622">
    <property type="entry name" value="RASSF4_RA"/>
</dbReference>
<dbReference type="CDD" id="cd06558">
    <property type="entry name" value="crotonase-like"/>
    <property type="match status" value="1"/>
</dbReference>
<dbReference type="CDD" id="cd17222">
    <property type="entry name" value="RA_RASSF4"/>
    <property type="match status" value="1"/>
</dbReference>
<gene>
    <name evidence="10" type="primary">Paox_0</name>
    <name evidence="10" type="ORF">GTO96_0001607</name>
</gene>
<reference evidence="10 11" key="1">
    <citation type="journal article" date="2021" name="Cell">
        <title>Tracing the genetic footprints of vertebrate landing in non-teleost ray-finned fishes.</title>
        <authorList>
            <person name="Bi X."/>
            <person name="Wang K."/>
            <person name="Yang L."/>
            <person name="Pan H."/>
            <person name="Jiang H."/>
            <person name="Wei Q."/>
            <person name="Fang M."/>
            <person name="Yu H."/>
            <person name="Zhu C."/>
            <person name="Cai Y."/>
            <person name="He Y."/>
            <person name="Gan X."/>
            <person name="Zeng H."/>
            <person name="Yu D."/>
            <person name="Zhu Y."/>
            <person name="Jiang H."/>
            <person name="Qiu Q."/>
            <person name="Yang H."/>
            <person name="Zhang Y.E."/>
            <person name="Wang W."/>
            <person name="Zhu M."/>
            <person name="He S."/>
            <person name="Zhang G."/>
        </authorList>
    </citation>
    <scope>NUCLEOTIDE SEQUENCE [LARGE SCALE GENOMIC DNA]</scope>
    <source>
        <strain evidence="10">Bchr_013</strain>
    </source>
</reference>
<keyword evidence="4" id="KW-0963">Cytoplasm</keyword>
<dbReference type="Gene3D" id="3.90.660.10">
    <property type="match status" value="1"/>
</dbReference>
<feature type="non-terminal residue" evidence="10">
    <location>
        <position position="1"/>
    </location>
</feature>
<comment type="similarity">
    <text evidence="3">Belongs to the flavin monoamine oxidase family.</text>
</comment>
<keyword evidence="11" id="KW-1185">Reference proteome</keyword>
<accession>A0A8X7X800</accession>
<dbReference type="SUPFAM" id="SSF51905">
    <property type="entry name" value="FAD/NAD(P)-binding domain"/>
    <property type="match status" value="1"/>
</dbReference>
<dbReference type="EMBL" id="JAATIS010004040">
    <property type="protein sequence ID" value="KAG2463342.1"/>
    <property type="molecule type" value="Genomic_DNA"/>
</dbReference>
<evidence type="ECO:0000256" key="7">
    <source>
        <dbReference type="ARBA" id="ARBA00023002"/>
    </source>
</evidence>
<dbReference type="GO" id="GO:0005737">
    <property type="term" value="C:cytoplasm"/>
    <property type="evidence" value="ECO:0007669"/>
    <property type="project" value="UniProtKB-SubCell"/>
</dbReference>
<dbReference type="InterPro" id="IPR029071">
    <property type="entry name" value="Ubiquitin-like_domsf"/>
</dbReference>
<keyword evidence="6" id="KW-0274">FAD</keyword>
<dbReference type="Pfam" id="PF01593">
    <property type="entry name" value="Amino_oxidase"/>
    <property type="match status" value="1"/>
</dbReference>
<comment type="cofactor">
    <cofactor evidence="1">
        <name>FAD</name>
        <dbReference type="ChEBI" id="CHEBI:57692"/>
    </cofactor>
</comment>
<evidence type="ECO:0000256" key="4">
    <source>
        <dbReference type="ARBA" id="ARBA00022490"/>
    </source>
</evidence>
<dbReference type="Pfam" id="PF00788">
    <property type="entry name" value="RA"/>
    <property type="match status" value="1"/>
</dbReference>
<dbReference type="Gene3D" id="3.50.50.60">
    <property type="entry name" value="FAD/NAD(P)-binding domain"/>
    <property type="match status" value="1"/>
</dbReference>
<dbReference type="InterPro" id="IPR001753">
    <property type="entry name" value="Enoyl-CoA_hydra/iso"/>
</dbReference>
<evidence type="ECO:0000256" key="3">
    <source>
        <dbReference type="ARBA" id="ARBA00005995"/>
    </source>
</evidence>
<evidence type="ECO:0000313" key="10">
    <source>
        <dbReference type="EMBL" id="KAG2463342.1"/>
    </source>
</evidence>
<evidence type="ECO:0000256" key="5">
    <source>
        <dbReference type="ARBA" id="ARBA00022630"/>
    </source>
</evidence>
<keyword evidence="5" id="KW-0285">Flavoprotein</keyword>
<evidence type="ECO:0000256" key="8">
    <source>
        <dbReference type="SAM" id="MobiDB-lite"/>
    </source>
</evidence>
<dbReference type="GO" id="GO:0007165">
    <property type="term" value="P:signal transduction"/>
    <property type="evidence" value="ECO:0007669"/>
    <property type="project" value="InterPro"/>
</dbReference>
<dbReference type="GO" id="GO:0046592">
    <property type="term" value="F:polyamine oxidase activity"/>
    <property type="evidence" value="ECO:0007669"/>
    <property type="project" value="TreeGrafter"/>
</dbReference>
<dbReference type="InterPro" id="IPR050281">
    <property type="entry name" value="Flavin_monoamine_oxidase"/>
</dbReference>
<dbReference type="PANTHER" id="PTHR10742:SF405">
    <property type="entry name" value="PEROXISOMAL N(1)-ACETYL-SPERMINE_SPERMIDINE OXIDASE"/>
    <property type="match status" value="1"/>
</dbReference>
<evidence type="ECO:0000313" key="11">
    <source>
        <dbReference type="Proteomes" id="UP000886611"/>
    </source>
</evidence>
<dbReference type="InterPro" id="IPR036188">
    <property type="entry name" value="FAD/NAD-bd_sf"/>
</dbReference>
<dbReference type="Gene3D" id="3.10.20.90">
    <property type="entry name" value="Phosphatidylinositol 3-kinase Catalytic Subunit, Chain A, domain 1"/>
    <property type="match status" value="1"/>
</dbReference>
<proteinExistence type="inferred from homology"/>
<organism evidence="10 11">
    <name type="scientific">Polypterus senegalus</name>
    <name type="common">Senegal bichir</name>
    <dbReference type="NCBI Taxonomy" id="55291"/>
    <lineage>
        <taxon>Eukaryota</taxon>
        <taxon>Metazoa</taxon>
        <taxon>Chordata</taxon>
        <taxon>Craniata</taxon>
        <taxon>Vertebrata</taxon>
        <taxon>Euteleostomi</taxon>
        <taxon>Actinopterygii</taxon>
        <taxon>Polypteriformes</taxon>
        <taxon>Polypteridae</taxon>
        <taxon>Polypterus</taxon>
    </lineage>
</organism>
<feature type="region of interest" description="Disordered" evidence="8">
    <location>
        <begin position="1"/>
        <end position="28"/>
    </location>
</feature>
<dbReference type="Pfam" id="PF00378">
    <property type="entry name" value="ECH_1"/>
    <property type="match status" value="1"/>
</dbReference>
<feature type="domain" description="Ras-associating" evidence="9">
    <location>
        <begin position="106"/>
        <end position="194"/>
    </location>
</feature>
<sequence>MHDDNERMHFAGSGQWRVDQSSLNRNERSAHNVSVEKAVESNNNSVNNELLSVGVRNSEIEEETPQLMRTKSDASFMNVQRRCKYRTPGEMQKIKRHRFSINGHFYNHKTSVFTPAYGSVTNVRVNSTMTTPQVLNLLLNKFRVENGADEFALYVVHECGERTKLKDTDYPLVSRILHGPCEKIAKIFLMETDLGEEVTYDLGIVHQSAAVSVESERSGEAFLVIDDKVGTEMAMQAGLDAHIVIVGCGISGIGAALKLTQHGFKNVKILEASGRSGGRIKSTTFGNGIVEIGANWIHGPSKENPVFRLACEHKLLDDKSMSEENQAVDVGGHPPFLPVFYSSSGKRLGPEIVEPASQLFSSLLTKSHDFFGTETEPYPSVGEYVKKEIMHHAAQWKDDAETKRLKMAILSTMLKLECSICGSHSMDLVGLGSFGSYQTLPGIDCTFPGGYESLIHALMKGLPQGIVSYNTPVKCVHWNSSFRPAQPSELTYPVMVECENGEVVPADHVIVTASLGYLKQYFQTFLNPPLPLHKAHSIQRMGFGTNNKIFLEFEKPFWDPSCQVISLVWEDENSLYDATPDVKKFWVKKLFGFTVQHSDERLGHVLCGWIAGHESEYMEELSDAEVKESLTEVLRRFTGTQYNYLIVDKRGENKNVGFIQLNRPKSLNALCDGLMKEMNQALDAFENDTQVGAIVITGNEKSFADREDKSRFLVGWYDACLPNGSKDGLQCQEDSLTIILEKFTLDTSDLCSLPYLPLVLHLCNLNEIGWFTGNWRISLKNHGPRDIQHPSRRIRFKQVPKVANLVSHNFSV</sequence>
<name>A0A8X7X800_POLSE</name>
<dbReference type="SUPFAM" id="SSF54236">
    <property type="entry name" value="Ubiquitin-like"/>
    <property type="match status" value="1"/>
</dbReference>
<evidence type="ECO:0000256" key="1">
    <source>
        <dbReference type="ARBA" id="ARBA00001974"/>
    </source>
</evidence>
<feature type="non-terminal residue" evidence="10">
    <location>
        <position position="812"/>
    </location>
</feature>
<dbReference type="Gene3D" id="3.90.226.10">
    <property type="entry name" value="2-enoyl-CoA Hydratase, Chain A, domain 1"/>
    <property type="match status" value="1"/>
</dbReference>
<dbReference type="SUPFAM" id="SSF52096">
    <property type="entry name" value="ClpP/crotonase"/>
    <property type="match status" value="1"/>
</dbReference>
<evidence type="ECO:0000256" key="6">
    <source>
        <dbReference type="ARBA" id="ARBA00022827"/>
    </source>
</evidence>
<dbReference type="Proteomes" id="UP000886611">
    <property type="component" value="Unassembled WGS sequence"/>
</dbReference>
<dbReference type="PANTHER" id="PTHR10742">
    <property type="entry name" value="FLAVIN MONOAMINE OXIDASE"/>
    <property type="match status" value="1"/>
</dbReference>
<dbReference type="InterPro" id="IPR000159">
    <property type="entry name" value="RA_dom"/>
</dbReference>
<dbReference type="PROSITE" id="PS50200">
    <property type="entry name" value="RA"/>
    <property type="match status" value="1"/>
</dbReference>
<protein>
    <submittedName>
        <fullName evidence="10">PAOX oxidase</fullName>
    </submittedName>
</protein>
<comment type="caution">
    <text evidence="10">The sequence shown here is derived from an EMBL/GenBank/DDBJ whole genome shotgun (WGS) entry which is preliminary data.</text>
</comment>
<dbReference type="AlphaFoldDB" id="A0A8X7X800"/>
<evidence type="ECO:0000256" key="2">
    <source>
        <dbReference type="ARBA" id="ARBA00004496"/>
    </source>
</evidence>
<evidence type="ECO:0000259" key="9">
    <source>
        <dbReference type="PROSITE" id="PS50200"/>
    </source>
</evidence>
<dbReference type="InterPro" id="IPR002937">
    <property type="entry name" value="Amino_oxidase"/>
</dbReference>
<comment type="subcellular location">
    <subcellularLocation>
        <location evidence="2">Cytoplasm</location>
    </subcellularLocation>
</comment>